<evidence type="ECO:0000256" key="5">
    <source>
        <dbReference type="ARBA" id="ARBA00022820"/>
    </source>
</evidence>
<dbReference type="GO" id="GO:0004252">
    <property type="term" value="F:serine-type endopeptidase activity"/>
    <property type="evidence" value="ECO:0007669"/>
    <property type="project" value="InterPro"/>
</dbReference>
<dbReference type="InterPro" id="IPR001254">
    <property type="entry name" value="Trypsin_dom"/>
</dbReference>
<evidence type="ECO:0000256" key="10">
    <source>
        <dbReference type="RuleBase" id="RU363034"/>
    </source>
</evidence>
<evidence type="ECO:0000313" key="12">
    <source>
        <dbReference type="EMBL" id="CAL4073823.1"/>
    </source>
</evidence>
<comment type="catalytic activity">
    <reaction evidence="8">
        <text>Selective cleavage of 103-Arg-|-Ser-104 and 124-Ile-|-Ile-125 bonds in Limulus clotting factor B to form activated factor B. Cleavage of -Pro-Arg-|-Xaa- bonds in synthetic substrates.</text>
        <dbReference type="EC" id="3.4.21.84"/>
    </reaction>
</comment>
<evidence type="ECO:0000256" key="4">
    <source>
        <dbReference type="ARBA" id="ARBA00022801"/>
    </source>
</evidence>
<dbReference type="AlphaFoldDB" id="A0AAV2QAK0"/>
<reference evidence="12 13" key="1">
    <citation type="submission" date="2024-05" db="EMBL/GenBank/DDBJ databases">
        <authorList>
            <person name="Wallberg A."/>
        </authorList>
    </citation>
    <scope>NUCLEOTIDE SEQUENCE [LARGE SCALE GENOMIC DNA]</scope>
</reference>
<keyword evidence="6 10" id="KW-0720">Serine protease</keyword>
<dbReference type="InterPro" id="IPR033116">
    <property type="entry name" value="TRYPSIN_SER"/>
</dbReference>
<dbReference type="SUPFAM" id="SSF50494">
    <property type="entry name" value="Trypsin-like serine proteases"/>
    <property type="match status" value="1"/>
</dbReference>
<evidence type="ECO:0000313" key="13">
    <source>
        <dbReference type="Proteomes" id="UP001497623"/>
    </source>
</evidence>
<dbReference type="Pfam" id="PF00089">
    <property type="entry name" value="Trypsin"/>
    <property type="match status" value="1"/>
</dbReference>
<evidence type="ECO:0000256" key="8">
    <source>
        <dbReference type="ARBA" id="ARBA00052079"/>
    </source>
</evidence>
<evidence type="ECO:0000256" key="2">
    <source>
        <dbReference type="ARBA" id="ARBA00022670"/>
    </source>
</evidence>
<comment type="caution">
    <text evidence="12">The sequence shown here is derived from an EMBL/GenBank/DDBJ whole genome shotgun (WGS) entry which is preliminary data.</text>
</comment>
<dbReference type="EC" id="3.4.21.84" evidence="9"/>
<name>A0AAV2QAK0_MEGNR</name>
<dbReference type="PRINTS" id="PR00722">
    <property type="entry name" value="CHYMOTRYPSIN"/>
</dbReference>
<dbReference type="EMBL" id="CAXKWB010004485">
    <property type="protein sequence ID" value="CAL4073823.1"/>
    <property type="molecule type" value="Genomic_DNA"/>
</dbReference>
<keyword evidence="1" id="KW-0768">Sushi</keyword>
<dbReference type="PROSITE" id="PS00134">
    <property type="entry name" value="TRYPSIN_HIS"/>
    <property type="match status" value="1"/>
</dbReference>
<dbReference type="SMART" id="SM00020">
    <property type="entry name" value="Tryp_SPc"/>
    <property type="match status" value="1"/>
</dbReference>
<dbReference type="PROSITE" id="PS50240">
    <property type="entry name" value="TRYPSIN_DOM"/>
    <property type="match status" value="1"/>
</dbReference>
<feature type="non-terminal residue" evidence="12">
    <location>
        <position position="1"/>
    </location>
</feature>
<evidence type="ECO:0000256" key="6">
    <source>
        <dbReference type="ARBA" id="ARBA00022825"/>
    </source>
</evidence>
<keyword evidence="7" id="KW-1015">Disulfide bond</keyword>
<gene>
    <name evidence="12" type="ORF">MNOR_LOCUS9310</name>
</gene>
<evidence type="ECO:0000256" key="7">
    <source>
        <dbReference type="ARBA" id="ARBA00023157"/>
    </source>
</evidence>
<feature type="domain" description="Peptidase S1" evidence="11">
    <location>
        <begin position="37"/>
        <end position="266"/>
    </location>
</feature>
<accession>A0AAV2QAK0</accession>
<dbReference type="PANTHER" id="PTHR24252:SF7">
    <property type="entry name" value="HYALIN"/>
    <property type="match status" value="1"/>
</dbReference>
<protein>
    <recommendedName>
        <fullName evidence="9">limulus clotting factor C</fullName>
        <ecNumber evidence="9">3.4.21.84</ecNumber>
    </recommendedName>
</protein>
<dbReference type="InterPro" id="IPR043504">
    <property type="entry name" value="Peptidase_S1_PA_chymotrypsin"/>
</dbReference>
<keyword evidence="4 10" id="KW-0378">Hydrolase</keyword>
<keyword evidence="13" id="KW-1185">Reference proteome</keyword>
<dbReference type="PROSITE" id="PS00135">
    <property type="entry name" value="TRYPSIN_SER"/>
    <property type="match status" value="1"/>
</dbReference>
<dbReference type="InterPro" id="IPR001314">
    <property type="entry name" value="Peptidase_S1A"/>
</dbReference>
<keyword evidence="3" id="KW-0732">Signal</keyword>
<evidence type="ECO:0000256" key="9">
    <source>
        <dbReference type="ARBA" id="ARBA00066707"/>
    </source>
</evidence>
<dbReference type="PANTHER" id="PTHR24252">
    <property type="entry name" value="ACROSIN-RELATED"/>
    <property type="match status" value="1"/>
</dbReference>
<evidence type="ECO:0000256" key="1">
    <source>
        <dbReference type="ARBA" id="ARBA00022659"/>
    </source>
</evidence>
<evidence type="ECO:0000256" key="3">
    <source>
        <dbReference type="ARBA" id="ARBA00022729"/>
    </source>
</evidence>
<keyword evidence="5" id="KW-0353">Hemolymph clotting</keyword>
<dbReference type="FunFam" id="2.40.10.10:FF:000120">
    <property type="entry name" value="Putative serine protease"/>
    <property type="match status" value="1"/>
</dbReference>
<dbReference type="GO" id="GO:0006508">
    <property type="term" value="P:proteolysis"/>
    <property type="evidence" value="ECO:0007669"/>
    <property type="project" value="UniProtKB-KW"/>
</dbReference>
<keyword evidence="2 10" id="KW-0645">Protease</keyword>
<dbReference type="Proteomes" id="UP001497623">
    <property type="component" value="Unassembled WGS sequence"/>
</dbReference>
<dbReference type="InterPro" id="IPR018114">
    <property type="entry name" value="TRYPSIN_HIS"/>
</dbReference>
<organism evidence="12 13">
    <name type="scientific">Meganyctiphanes norvegica</name>
    <name type="common">Northern krill</name>
    <name type="synonym">Thysanopoda norvegica</name>
    <dbReference type="NCBI Taxonomy" id="48144"/>
    <lineage>
        <taxon>Eukaryota</taxon>
        <taxon>Metazoa</taxon>
        <taxon>Ecdysozoa</taxon>
        <taxon>Arthropoda</taxon>
        <taxon>Crustacea</taxon>
        <taxon>Multicrustacea</taxon>
        <taxon>Malacostraca</taxon>
        <taxon>Eumalacostraca</taxon>
        <taxon>Eucarida</taxon>
        <taxon>Euphausiacea</taxon>
        <taxon>Euphausiidae</taxon>
        <taxon>Meganyctiphanes</taxon>
    </lineage>
</organism>
<dbReference type="GO" id="GO:0042381">
    <property type="term" value="P:hemolymph coagulation"/>
    <property type="evidence" value="ECO:0007669"/>
    <property type="project" value="UniProtKB-KW"/>
</dbReference>
<proteinExistence type="predicted"/>
<evidence type="ECO:0000259" key="11">
    <source>
        <dbReference type="PROSITE" id="PS50240"/>
    </source>
</evidence>
<dbReference type="CDD" id="cd00190">
    <property type="entry name" value="Tryp_SPc"/>
    <property type="match status" value="1"/>
</dbReference>
<dbReference type="InterPro" id="IPR009003">
    <property type="entry name" value="Peptidase_S1_PA"/>
</dbReference>
<sequence>GQFSGKFSDAKGFSPVDLVSKLSDAVVGSVSGKQSKIVGGHDATLGEAPWQVALVNAHGSLFCGGTLLSPWVVITAAHCMIFKNFTVRLGGLDRRDLPLMGSVKEVLEHAEYNSSTIDNDIALVILDVPVNAPPMQYAEPARLPNTDDDEVYANETVLISGWGTIRSGNYPKPNNLLAAEVQVFPQDMCKASYNNHYTDNMICAAGDNYTKDSCQGDSGGPLVHKGETSSILLGITSWGMGCAQQGYPGVYTKVSNYVSWIEEKACSSNACLNRTVVPFSLLKYFAVSKGQQ</sequence>
<dbReference type="Gene3D" id="2.40.10.10">
    <property type="entry name" value="Trypsin-like serine proteases"/>
    <property type="match status" value="1"/>
</dbReference>